<keyword evidence="2" id="KW-1185">Reference proteome</keyword>
<evidence type="ECO:0000313" key="2">
    <source>
        <dbReference type="Proteomes" id="UP001163321"/>
    </source>
</evidence>
<sequence length="115" mass="12751">MMMKIPVAGEFRSVDGESPDQNGDEDQQHEDSSDHDASESGESVGGSTSNKNNPGTNKLEKETSEKKINLVKNTSEMIYINRCIVVMKHRVMMMKIPVAGEFRSVDGESPDQNVY</sequence>
<accession>A0ACC0WVC5</accession>
<evidence type="ECO:0000313" key="1">
    <source>
        <dbReference type="EMBL" id="KAI9921965.1"/>
    </source>
</evidence>
<dbReference type="EMBL" id="CM047580">
    <property type="protein sequence ID" value="KAI9921965.1"/>
    <property type="molecule type" value="Genomic_DNA"/>
</dbReference>
<gene>
    <name evidence="1" type="ORF">PsorP6_001049</name>
</gene>
<proteinExistence type="predicted"/>
<comment type="caution">
    <text evidence="1">The sequence shown here is derived from an EMBL/GenBank/DDBJ whole genome shotgun (WGS) entry which is preliminary data.</text>
</comment>
<protein>
    <submittedName>
        <fullName evidence="1">Uncharacterized protein</fullName>
    </submittedName>
</protein>
<organism evidence="1 2">
    <name type="scientific">Peronosclerospora sorghi</name>
    <dbReference type="NCBI Taxonomy" id="230839"/>
    <lineage>
        <taxon>Eukaryota</taxon>
        <taxon>Sar</taxon>
        <taxon>Stramenopiles</taxon>
        <taxon>Oomycota</taxon>
        <taxon>Peronosporomycetes</taxon>
        <taxon>Peronosporales</taxon>
        <taxon>Peronosporaceae</taxon>
        <taxon>Peronosclerospora</taxon>
    </lineage>
</organism>
<name>A0ACC0WVC5_9STRA</name>
<dbReference type="Proteomes" id="UP001163321">
    <property type="component" value="Chromosome 1"/>
</dbReference>
<reference evidence="1 2" key="1">
    <citation type="journal article" date="2022" name="bioRxiv">
        <title>The genome of the oomycete Peronosclerospora sorghi, a cosmopolitan pathogen of maize and sorghum, is inflated with dispersed pseudogenes.</title>
        <authorList>
            <person name="Fletcher K."/>
            <person name="Martin F."/>
            <person name="Isakeit T."/>
            <person name="Cavanaugh K."/>
            <person name="Magill C."/>
            <person name="Michelmore R."/>
        </authorList>
    </citation>
    <scope>NUCLEOTIDE SEQUENCE [LARGE SCALE GENOMIC DNA]</scope>
    <source>
        <strain evidence="1">P6</strain>
    </source>
</reference>